<dbReference type="AlphaFoldDB" id="A0A1I8FPJ2"/>
<accession>A0A1I8FPJ2</accession>
<dbReference type="Proteomes" id="UP000095280">
    <property type="component" value="Unplaced"/>
</dbReference>
<proteinExistence type="predicted"/>
<reference evidence="3" key="1">
    <citation type="submission" date="2016-11" db="UniProtKB">
        <authorList>
            <consortium name="WormBaseParasite"/>
        </authorList>
    </citation>
    <scope>IDENTIFICATION</scope>
</reference>
<keyword evidence="2" id="KW-1185">Reference proteome</keyword>
<feature type="region of interest" description="Disordered" evidence="1">
    <location>
        <begin position="136"/>
        <end position="198"/>
    </location>
</feature>
<sequence length="529" mass="58534">WQSSSAAAHPAAPSWSIRLFELTRSATQSPLNFLESDAPRAWATLRALSEERLRFRSASEQFSVIKSEAFATAGTVTEDLELALQRPVRPACPKRAPIIAKNGTDCATKSAAAPQRSLEHAKKLSTLARERDFLLQRQADSDPADRSAGSVQRERPAASPFSKLCDSELEEARTGRDTEQQSGRTASSNFGTPTSDCQSNVRQLNAERESLRQQLDDTGDGELEALSNAERDSLLAVRDDLQHRLSLAASKLSRLERDALDRERQLGRREQAKVAEVDSVIRAERERCQERFEAKSREFNRAKEEWRKRSTSTLPRFGLPGSGLELAEAKELRAGAQGASRPQRRLGDFRSVLMTSARTGTGFRQRELGIPGGKSAAAAPGAEQRRTSNGRIAFFYPMYVLYYATGQKLVFREFREVEKALEELNIDPGGPCDAVTPENISLSSSMIFFFFAAVTGGTSSRFQQGDRLLDRVAVHAILTNTFGGCGSWLPAVRTVQEQKDTRVALGADSCSRNSNLYQRLVICDILTRR</sequence>
<feature type="compositionally biased region" description="Basic and acidic residues" evidence="1">
    <location>
        <begin position="136"/>
        <end position="145"/>
    </location>
</feature>
<name>A0A1I8FPJ2_9PLAT</name>
<feature type="compositionally biased region" description="Basic and acidic residues" evidence="1">
    <location>
        <begin position="170"/>
        <end position="179"/>
    </location>
</feature>
<evidence type="ECO:0000313" key="3">
    <source>
        <dbReference type="WBParaSite" id="maker-unitig_41324-snap-gene-0.1-mRNA-1"/>
    </source>
</evidence>
<evidence type="ECO:0000313" key="2">
    <source>
        <dbReference type="Proteomes" id="UP000095280"/>
    </source>
</evidence>
<dbReference type="WBParaSite" id="maker-unitig_41324-snap-gene-0.1-mRNA-1">
    <property type="protein sequence ID" value="maker-unitig_41324-snap-gene-0.1-mRNA-1"/>
    <property type="gene ID" value="maker-unitig_41324-snap-gene-0.1"/>
</dbReference>
<feature type="compositionally biased region" description="Polar residues" evidence="1">
    <location>
        <begin position="180"/>
        <end position="198"/>
    </location>
</feature>
<protein>
    <submittedName>
        <fullName evidence="3">Acyl transferase domain-containing protein</fullName>
    </submittedName>
</protein>
<organism evidence="2 3">
    <name type="scientific">Macrostomum lignano</name>
    <dbReference type="NCBI Taxonomy" id="282301"/>
    <lineage>
        <taxon>Eukaryota</taxon>
        <taxon>Metazoa</taxon>
        <taxon>Spiralia</taxon>
        <taxon>Lophotrochozoa</taxon>
        <taxon>Platyhelminthes</taxon>
        <taxon>Rhabditophora</taxon>
        <taxon>Macrostomorpha</taxon>
        <taxon>Macrostomida</taxon>
        <taxon>Macrostomidae</taxon>
        <taxon>Macrostomum</taxon>
    </lineage>
</organism>
<evidence type="ECO:0000256" key="1">
    <source>
        <dbReference type="SAM" id="MobiDB-lite"/>
    </source>
</evidence>